<evidence type="ECO:0000259" key="2">
    <source>
        <dbReference type="Pfam" id="PF07859"/>
    </source>
</evidence>
<dbReference type="EMBL" id="JACCBB010000001">
    <property type="protein sequence ID" value="NYD23385.1"/>
    <property type="molecule type" value="Genomic_DNA"/>
</dbReference>
<keyword evidence="1" id="KW-0378">Hydrolase</keyword>
<evidence type="ECO:0000313" key="3">
    <source>
        <dbReference type="EMBL" id="NYD23385.1"/>
    </source>
</evidence>
<protein>
    <submittedName>
        <fullName evidence="3">Acetyl esterase/lipase</fullName>
    </submittedName>
</protein>
<accession>A0A7Y9DMM3</accession>
<organism evidence="3 4">
    <name type="scientific">Kineococcus aurantiacus</name>
    <dbReference type="NCBI Taxonomy" id="37633"/>
    <lineage>
        <taxon>Bacteria</taxon>
        <taxon>Bacillati</taxon>
        <taxon>Actinomycetota</taxon>
        <taxon>Actinomycetes</taxon>
        <taxon>Kineosporiales</taxon>
        <taxon>Kineosporiaceae</taxon>
        <taxon>Kineococcus</taxon>
    </lineage>
</organism>
<dbReference type="InterPro" id="IPR013094">
    <property type="entry name" value="AB_hydrolase_3"/>
</dbReference>
<sequence length="302" mass="31953">MTDPASALAPVVVKLLRRNRPYVTEQGARDRVREAALRPAAYGPPRRLRPDVRVDVVTDGGWPVYSITPTAPRTPVGGVVYVHGGGWVNQISSPQWRLAADVAAGTGAVVTVPVYPLLPHGSARVVRDRVAGIVRERTGRYGPTALLGDSAGGQIALSTALHLRDEGLRVPVTTLVSPALDLTFANPGIPRVQPRDPWLGVPGTRALAAAWSGDLPVTDPAVSPLFGDLGGLGPVVVFTGTRDILNPDARELDRRLRAVGGDVEFHEAPGQLHVYPLLPTAPGRAAARVLVEGIGRRLRPAP</sequence>
<dbReference type="PANTHER" id="PTHR48081">
    <property type="entry name" value="AB HYDROLASE SUPERFAMILY PROTEIN C4A8.06C"/>
    <property type="match status" value="1"/>
</dbReference>
<dbReference type="InterPro" id="IPR029058">
    <property type="entry name" value="AB_hydrolase_fold"/>
</dbReference>
<dbReference type="RefSeq" id="WP_179753075.1">
    <property type="nucleotide sequence ID" value="NZ_BAAAGN010000010.1"/>
</dbReference>
<reference evidence="3 4" key="1">
    <citation type="submission" date="2020-07" db="EMBL/GenBank/DDBJ databases">
        <title>Sequencing the genomes of 1000 actinobacteria strains.</title>
        <authorList>
            <person name="Klenk H.-P."/>
        </authorList>
    </citation>
    <scope>NUCLEOTIDE SEQUENCE [LARGE SCALE GENOMIC DNA]</scope>
    <source>
        <strain evidence="3 4">DSM 7487</strain>
    </source>
</reference>
<dbReference type="Proteomes" id="UP000521922">
    <property type="component" value="Unassembled WGS sequence"/>
</dbReference>
<comment type="caution">
    <text evidence="3">The sequence shown here is derived from an EMBL/GenBank/DDBJ whole genome shotgun (WGS) entry which is preliminary data.</text>
</comment>
<dbReference type="GO" id="GO:0016787">
    <property type="term" value="F:hydrolase activity"/>
    <property type="evidence" value="ECO:0007669"/>
    <property type="project" value="UniProtKB-KW"/>
</dbReference>
<dbReference type="AlphaFoldDB" id="A0A7Y9DMM3"/>
<dbReference type="Gene3D" id="3.40.50.1820">
    <property type="entry name" value="alpha/beta hydrolase"/>
    <property type="match status" value="1"/>
</dbReference>
<dbReference type="SUPFAM" id="SSF53474">
    <property type="entry name" value="alpha/beta-Hydrolases"/>
    <property type="match status" value="1"/>
</dbReference>
<evidence type="ECO:0000256" key="1">
    <source>
        <dbReference type="ARBA" id="ARBA00022801"/>
    </source>
</evidence>
<dbReference type="Pfam" id="PF07859">
    <property type="entry name" value="Abhydrolase_3"/>
    <property type="match status" value="1"/>
</dbReference>
<name>A0A7Y9DMM3_9ACTN</name>
<dbReference type="InterPro" id="IPR050300">
    <property type="entry name" value="GDXG_lipolytic_enzyme"/>
</dbReference>
<gene>
    <name evidence="3" type="ORF">BJ968_002925</name>
</gene>
<dbReference type="PANTHER" id="PTHR48081:SF8">
    <property type="entry name" value="ALPHA_BETA HYDROLASE FOLD-3 DOMAIN-CONTAINING PROTEIN-RELATED"/>
    <property type="match status" value="1"/>
</dbReference>
<evidence type="ECO:0000313" key="4">
    <source>
        <dbReference type="Proteomes" id="UP000521922"/>
    </source>
</evidence>
<keyword evidence="4" id="KW-1185">Reference proteome</keyword>
<proteinExistence type="predicted"/>
<feature type="domain" description="Alpha/beta hydrolase fold-3" evidence="2">
    <location>
        <begin position="79"/>
        <end position="275"/>
    </location>
</feature>